<dbReference type="Proteomes" id="UP001732700">
    <property type="component" value="Unassembled WGS sequence"/>
</dbReference>
<evidence type="ECO:0000313" key="1">
    <source>
        <dbReference type="EnsemblPlants" id="AVESA.00010b.r2.UnG1440880.1.CDS"/>
    </source>
</evidence>
<organism evidence="1 2">
    <name type="scientific">Avena sativa</name>
    <name type="common">Oat</name>
    <dbReference type="NCBI Taxonomy" id="4498"/>
    <lineage>
        <taxon>Eukaryota</taxon>
        <taxon>Viridiplantae</taxon>
        <taxon>Streptophyta</taxon>
        <taxon>Embryophyta</taxon>
        <taxon>Tracheophyta</taxon>
        <taxon>Spermatophyta</taxon>
        <taxon>Magnoliopsida</taxon>
        <taxon>Liliopsida</taxon>
        <taxon>Poales</taxon>
        <taxon>Poaceae</taxon>
        <taxon>BOP clade</taxon>
        <taxon>Pooideae</taxon>
        <taxon>Poodae</taxon>
        <taxon>Poeae</taxon>
        <taxon>Poeae Chloroplast Group 1 (Aveneae type)</taxon>
        <taxon>Aveninae</taxon>
        <taxon>Avena</taxon>
    </lineage>
</organism>
<protein>
    <submittedName>
        <fullName evidence="1">Uncharacterized protein</fullName>
    </submittedName>
</protein>
<sequence>MTANHVVEFYDADEHDKLRIRLPESDQEFEGEILEQDDFKDLALISVLGMPDGYPALRFSRETTLPLETDAVLVAYYQPENLAGSKNSIPKKPGACPGKIVGPPIRDTNQVDWTERIRHDCACMSGTSGGPVITNGRVIGVNVCGDVQTGQAASFVTVEAVVKVWAGYSEEEDGDLTVEDLFNRY</sequence>
<accession>A0ACD6ATR6</accession>
<evidence type="ECO:0000313" key="2">
    <source>
        <dbReference type="Proteomes" id="UP001732700"/>
    </source>
</evidence>
<name>A0ACD6ATR6_AVESA</name>
<dbReference type="EnsemblPlants" id="AVESA.00010b.r2.UnG1440880.1">
    <property type="protein sequence ID" value="AVESA.00010b.r2.UnG1440880.1.CDS"/>
    <property type="gene ID" value="AVESA.00010b.r2.UnG1440880"/>
</dbReference>
<reference evidence="1" key="1">
    <citation type="submission" date="2025-09" db="UniProtKB">
        <authorList>
            <consortium name="EnsemblPlants"/>
        </authorList>
    </citation>
    <scope>IDENTIFICATION</scope>
</reference>
<proteinExistence type="predicted"/>
<keyword evidence="2" id="KW-1185">Reference proteome</keyword>